<dbReference type="PROSITE" id="PS51257">
    <property type="entry name" value="PROKAR_LIPOPROTEIN"/>
    <property type="match status" value="1"/>
</dbReference>
<reference evidence="2 3" key="1">
    <citation type="submission" date="2018-08" db="EMBL/GenBank/DDBJ databases">
        <title>Recombination of ecologically and evolutionarily significant loci maintains genetic cohesion in the Pseudomonas syringae species complex.</title>
        <authorList>
            <person name="Dillon M."/>
            <person name="Thakur S."/>
            <person name="Almeida R.N.D."/>
            <person name="Weir B.S."/>
            <person name="Guttman D.S."/>
        </authorList>
    </citation>
    <scope>NUCLEOTIDE SEQUENCE [LARGE SCALE GENOMIC DNA]</scope>
    <source>
        <strain evidence="2 3">ICMP 3353</strain>
    </source>
</reference>
<protein>
    <submittedName>
        <fullName evidence="2">2-oxoacid:ferredoxin oxidoreductase, alpha subunit</fullName>
    </submittedName>
</protein>
<comment type="caution">
    <text evidence="2">The sequence shown here is derived from an EMBL/GenBank/DDBJ whole genome shotgun (WGS) entry which is preliminary data.</text>
</comment>
<accession>A0A3M4LUP8</accession>
<evidence type="ECO:0000256" key="1">
    <source>
        <dbReference type="SAM" id="SignalP"/>
    </source>
</evidence>
<feature type="chain" id="PRO_5018306506" evidence="1">
    <location>
        <begin position="25"/>
        <end position="116"/>
    </location>
</feature>
<name>A0A3M4LUP8_PSECI</name>
<proteinExistence type="predicted"/>
<dbReference type="OrthoDB" id="6000523at2"/>
<evidence type="ECO:0000313" key="2">
    <source>
        <dbReference type="EMBL" id="RMQ45248.1"/>
    </source>
</evidence>
<dbReference type="Proteomes" id="UP000277236">
    <property type="component" value="Unassembled WGS sequence"/>
</dbReference>
<dbReference type="EMBL" id="RBRE01000054">
    <property type="protein sequence ID" value="RMQ45248.1"/>
    <property type="molecule type" value="Genomic_DNA"/>
</dbReference>
<feature type="signal peptide" evidence="1">
    <location>
        <begin position="1"/>
        <end position="24"/>
    </location>
</feature>
<keyword evidence="1" id="KW-0732">Signal</keyword>
<dbReference type="AlphaFoldDB" id="A0A3M4LUP8"/>
<sequence length="116" mass="12045">MKFPVSIIAAALLLAGCAAPSDSARSAGPTKVLSSNKQDAAVAQCIQVSWQNEAMFGTSSDVFLHKLSGGGFTVFTTEARYFADVRSNGPATDIEFYAPQGDSHSALRAAAIATCL</sequence>
<evidence type="ECO:0000313" key="3">
    <source>
        <dbReference type="Proteomes" id="UP000277236"/>
    </source>
</evidence>
<dbReference type="RefSeq" id="WP_122316477.1">
    <property type="nucleotide sequence ID" value="NZ_RBRE01000054.1"/>
</dbReference>
<gene>
    <name evidence="2" type="ORF">ALQ04_03590</name>
</gene>
<organism evidence="2 3">
    <name type="scientific">Pseudomonas cichorii</name>
    <dbReference type="NCBI Taxonomy" id="36746"/>
    <lineage>
        <taxon>Bacteria</taxon>
        <taxon>Pseudomonadati</taxon>
        <taxon>Pseudomonadota</taxon>
        <taxon>Gammaproteobacteria</taxon>
        <taxon>Pseudomonadales</taxon>
        <taxon>Pseudomonadaceae</taxon>
        <taxon>Pseudomonas</taxon>
    </lineage>
</organism>